<keyword evidence="3" id="KW-1185">Reference proteome</keyword>
<name>A0ABD3R1L4_9STRA</name>
<feature type="compositionally biased region" description="Low complexity" evidence="1">
    <location>
        <begin position="32"/>
        <end position="44"/>
    </location>
</feature>
<dbReference type="EMBL" id="JALLPB020000720">
    <property type="protein sequence ID" value="KAL3806845.1"/>
    <property type="molecule type" value="Genomic_DNA"/>
</dbReference>
<gene>
    <name evidence="2" type="ORF">ACHAXA_008233</name>
</gene>
<feature type="region of interest" description="Disordered" evidence="1">
    <location>
        <begin position="1"/>
        <end position="132"/>
    </location>
</feature>
<proteinExistence type="predicted"/>
<organism evidence="2 3">
    <name type="scientific">Cyclostephanos tholiformis</name>
    <dbReference type="NCBI Taxonomy" id="382380"/>
    <lineage>
        <taxon>Eukaryota</taxon>
        <taxon>Sar</taxon>
        <taxon>Stramenopiles</taxon>
        <taxon>Ochrophyta</taxon>
        <taxon>Bacillariophyta</taxon>
        <taxon>Coscinodiscophyceae</taxon>
        <taxon>Thalassiosirophycidae</taxon>
        <taxon>Stephanodiscales</taxon>
        <taxon>Stephanodiscaceae</taxon>
        <taxon>Cyclostephanos</taxon>
    </lineage>
</organism>
<dbReference type="Proteomes" id="UP001530377">
    <property type="component" value="Unassembled WGS sequence"/>
</dbReference>
<protein>
    <submittedName>
        <fullName evidence="2">Uncharacterized protein</fullName>
    </submittedName>
</protein>
<evidence type="ECO:0000256" key="1">
    <source>
        <dbReference type="SAM" id="MobiDB-lite"/>
    </source>
</evidence>
<feature type="compositionally biased region" description="Low complexity" evidence="1">
    <location>
        <begin position="53"/>
        <end position="62"/>
    </location>
</feature>
<evidence type="ECO:0000313" key="3">
    <source>
        <dbReference type="Proteomes" id="UP001530377"/>
    </source>
</evidence>
<sequence length="132" mass="13907">MMSQMSQMHHRGMSQMQRGMSSTTGGGGNGGLITSSFGSSSSSFHGGGGGGRSVSTSTRTTVINGVRKTVTERTVVHPDGRVERHVETTGDDGHDRDYNVGRSLPPSSSYGDRHLPLDYNGGGGGSSRRRHK</sequence>
<feature type="compositionally biased region" description="Basic and acidic residues" evidence="1">
    <location>
        <begin position="69"/>
        <end position="99"/>
    </location>
</feature>
<dbReference type="AlphaFoldDB" id="A0ABD3R1L4"/>
<accession>A0ABD3R1L4</accession>
<evidence type="ECO:0000313" key="2">
    <source>
        <dbReference type="EMBL" id="KAL3806845.1"/>
    </source>
</evidence>
<reference evidence="2 3" key="1">
    <citation type="submission" date="2024-10" db="EMBL/GenBank/DDBJ databases">
        <title>Updated reference genomes for cyclostephanoid diatoms.</title>
        <authorList>
            <person name="Roberts W.R."/>
            <person name="Alverson A.J."/>
        </authorList>
    </citation>
    <scope>NUCLEOTIDE SEQUENCE [LARGE SCALE GENOMIC DNA]</scope>
    <source>
        <strain evidence="2 3">AJA228-03</strain>
    </source>
</reference>
<comment type="caution">
    <text evidence="2">The sequence shown here is derived from an EMBL/GenBank/DDBJ whole genome shotgun (WGS) entry which is preliminary data.</text>
</comment>